<accession>A0A803LK14</accession>
<evidence type="ECO:0000256" key="1">
    <source>
        <dbReference type="ARBA" id="ARBA00023002"/>
    </source>
</evidence>
<dbReference type="Gramene" id="AUR62014311-RA">
    <property type="protein sequence ID" value="AUR62014311-RA:cds"/>
    <property type="gene ID" value="AUR62014311"/>
</dbReference>
<dbReference type="GeneID" id="110724601"/>
<reference evidence="3" key="2">
    <citation type="submission" date="2021-03" db="UniProtKB">
        <authorList>
            <consortium name="EnsemblPlants"/>
        </authorList>
    </citation>
    <scope>IDENTIFICATION</scope>
</reference>
<dbReference type="InterPro" id="IPR052259">
    <property type="entry name" value="Nucleoredoxin-like"/>
</dbReference>
<dbReference type="OrthoDB" id="1664064at2759"/>
<evidence type="ECO:0000313" key="3">
    <source>
        <dbReference type="EnsemblPlants" id="AUR62014311-RA:cds"/>
    </source>
</evidence>
<dbReference type="PANTHER" id="PTHR13871:SF96">
    <property type="entry name" value="THIOREDOXIN DOMAIN-CONTAINING PROTEIN"/>
    <property type="match status" value="1"/>
</dbReference>
<dbReference type="AlphaFoldDB" id="A0A803LK14"/>
<protein>
    <submittedName>
        <fullName evidence="3">Uncharacterized protein</fullName>
    </submittedName>
</protein>
<dbReference type="EnsemblPlants" id="AUR62014311-RA">
    <property type="protein sequence ID" value="AUR62014311-RA:cds"/>
    <property type="gene ID" value="AUR62014311"/>
</dbReference>
<organism evidence="3 4">
    <name type="scientific">Chenopodium quinoa</name>
    <name type="common">Quinoa</name>
    <dbReference type="NCBI Taxonomy" id="63459"/>
    <lineage>
        <taxon>Eukaryota</taxon>
        <taxon>Viridiplantae</taxon>
        <taxon>Streptophyta</taxon>
        <taxon>Embryophyta</taxon>
        <taxon>Tracheophyta</taxon>
        <taxon>Spermatophyta</taxon>
        <taxon>Magnoliopsida</taxon>
        <taxon>eudicotyledons</taxon>
        <taxon>Gunneridae</taxon>
        <taxon>Pentapetalae</taxon>
        <taxon>Caryophyllales</taxon>
        <taxon>Chenopodiaceae</taxon>
        <taxon>Chenopodioideae</taxon>
        <taxon>Atripliceae</taxon>
        <taxon>Chenopodium</taxon>
    </lineage>
</organism>
<proteinExistence type="predicted"/>
<dbReference type="RefSeq" id="XP_021759706.1">
    <property type="nucleotide sequence ID" value="XM_021904014.1"/>
</dbReference>
<dbReference type="RefSeq" id="XP_021759705.1">
    <property type="nucleotide sequence ID" value="XM_021904013.1"/>
</dbReference>
<dbReference type="KEGG" id="cqi:110724601"/>
<dbReference type="Proteomes" id="UP000596660">
    <property type="component" value="Unplaced"/>
</dbReference>
<dbReference type="OMA" id="PWYHLAN"/>
<sequence length="607" mass="70240">MDVEKRKKFPEKFKLDKEEIRRYMFPCAPKEPWLEEKFIKALDGSRINSESELFHVLCVSNQLTNSVRKECYYGSSKYRFKCDIEIGKPLDVKSLLFPSRKGCLVRRGLIVDAKNLKLSGKYVMLCCFMVPLNWNSIAWKVAVACHDLYSKMKNRFEMVIVAIMRDGWTHDKKAFSQFMSAFPSSCLAIPFHAKSHRRRVCKYLGGMFMANMTLVNPAGNVLLHNEVHQSMDIEFVPWYHLANSHAFPFITDADAGLHLTTPSSLEDLLYCRISDFVFRKNPSGSEAFWKEKRPISQLKSKLVGLYLYTSGNLLPWLRKIEEACRQSDKELDIVVVYLPDWDRQDPRWYPEFFSTVLAKQNISWWVAPYNNTASIILKHLFEGEKVIIVGPNGSYLDTYGAELMQLYGITGYPFTVKHVAQKTLAELSKVTLESFLDLLNMSLEHHHIGKNILFYFDYPLSNNSVVYDAYTRFTSDVDAVILPCSIADATVVTEPEGDDSKQARGKLSWHNPCIAVNTVVEKFFTRFFNRRFPTIVAFGKDGRICSLLAHRLPYSHGDKSFPIKGDLLEEVSSILTDYLDRYYDDELRYYPDMLYLEELQELRQSWV</sequence>
<gene>
    <name evidence="3" type="primary">LOC110724601</name>
</gene>
<name>A0A803LK14_CHEQI</name>
<keyword evidence="1" id="KW-0560">Oxidoreductase</keyword>
<evidence type="ECO:0000256" key="2">
    <source>
        <dbReference type="ARBA" id="ARBA00023027"/>
    </source>
</evidence>
<dbReference type="GO" id="GO:0016491">
    <property type="term" value="F:oxidoreductase activity"/>
    <property type="evidence" value="ECO:0007669"/>
    <property type="project" value="UniProtKB-KW"/>
</dbReference>
<reference evidence="3" key="1">
    <citation type="journal article" date="2017" name="Nature">
        <title>The genome of Chenopodium quinoa.</title>
        <authorList>
            <person name="Jarvis D.E."/>
            <person name="Ho Y.S."/>
            <person name="Lightfoot D.J."/>
            <person name="Schmoeckel S.M."/>
            <person name="Li B."/>
            <person name="Borm T.J.A."/>
            <person name="Ohyanagi H."/>
            <person name="Mineta K."/>
            <person name="Michell C.T."/>
            <person name="Saber N."/>
            <person name="Kharbatia N.M."/>
            <person name="Rupper R.R."/>
            <person name="Sharp A.R."/>
            <person name="Dally N."/>
            <person name="Boughton B.A."/>
            <person name="Woo Y.H."/>
            <person name="Gao G."/>
            <person name="Schijlen E.G.W.M."/>
            <person name="Guo X."/>
            <person name="Momin A.A."/>
            <person name="Negrao S."/>
            <person name="Al-Babili S."/>
            <person name="Gehring C."/>
            <person name="Roessner U."/>
            <person name="Jung C."/>
            <person name="Murphy K."/>
            <person name="Arold S.T."/>
            <person name="Gojobori T."/>
            <person name="van der Linden C.G."/>
            <person name="van Loo E.N."/>
            <person name="Jellen E.N."/>
            <person name="Maughan P.J."/>
            <person name="Tester M."/>
        </authorList>
    </citation>
    <scope>NUCLEOTIDE SEQUENCE [LARGE SCALE GENOMIC DNA]</scope>
    <source>
        <strain evidence="3">cv. PI 614886</strain>
    </source>
</reference>
<keyword evidence="2" id="KW-0520">NAD</keyword>
<keyword evidence="4" id="KW-1185">Reference proteome</keyword>
<dbReference type="PANTHER" id="PTHR13871">
    <property type="entry name" value="THIOREDOXIN"/>
    <property type="match status" value="1"/>
</dbReference>
<evidence type="ECO:0000313" key="4">
    <source>
        <dbReference type="Proteomes" id="UP000596660"/>
    </source>
</evidence>